<organism evidence="1 2">
    <name type="scientific">Phytophthora cactorum</name>
    <dbReference type="NCBI Taxonomy" id="29920"/>
    <lineage>
        <taxon>Eukaryota</taxon>
        <taxon>Sar</taxon>
        <taxon>Stramenopiles</taxon>
        <taxon>Oomycota</taxon>
        <taxon>Peronosporomycetes</taxon>
        <taxon>Peronosporales</taxon>
        <taxon>Peronosporaceae</taxon>
        <taxon>Phytophthora</taxon>
    </lineage>
</organism>
<dbReference type="InterPro" id="IPR052050">
    <property type="entry name" value="SecEffector_AnkRepeat"/>
</dbReference>
<dbReference type="Gene3D" id="1.25.40.20">
    <property type="entry name" value="Ankyrin repeat-containing domain"/>
    <property type="match status" value="1"/>
</dbReference>
<dbReference type="SUPFAM" id="SSF48403">
    <property type="entry name" value="Ankyrin repeat"/>
    <property type="match status" value="1"/>
</dbReference>
<comment type="caution">
    <text evidence="1">The sequence shown here is derived from an EMBL/GenBank/DDBJ whole genome shotgun (WGS) entry which is preliminary data.</text>
</comment>
<accession>A0A8T1BNN0</accession>
<gene>
    <name evidence="1" type="ORF">PC117_g21233</name>
</gene>
<dbReference type="Pfam" id="PF12796">
    <property type="entry name" value="Ank_2"/>
    <property type="match status" value="1"/>
</dbReference>
<evidence type="ECO:0000313" key="2">
    <source>
        <dbReference type="Proteomes" id="UP000736787"/>
    </source>
</evidence>
<dbReference type="InterPro" id="IPR002110">
    <property type="entry name" value="Ankyrin_rpt"/>
</dbReference>
<dbReference type="PANTHER" id="PTHR46586">
    <property type="entry name" value="ANKYRIN REPEAT-CONTAINING PROTEIN"/>
    <property type="match status" value="1"/>
</dbReference>
<evidence type="ECO:0008006" key="3">
    <source>
        <dbReference type="Google" id="ProtNLM"/>
    </source>
</evidence>
<name>A0A8T1BNN0_9STRA</name>
<dbReference type="AlphaFoldDB" id="A0A8T1BNN0"/>
<dbReference type="Proteomes" id="UP000736787">
    <property type="component" value="Unassembled WGS sequence"/>
</dbReference>
<sequence length="401" mass="45175">MKNCEASRSRHCMSAPMQVLTNQPLFEHVVSFMDGLPLVVAKFARAQRYKPRLEGRYPSSRGLLPQLAVICDDFVVLAALLKLVKNYSSSYRNPETEFYGVVRCAVRFDKLKTLQWLERNLDMGSYDFEVDLMDIAVGYTKGVKVMDWLLLHDLAIKQQVSAWALRLAAYNGELQKIKWLHDHGFRGFTCTTADDAACAGHTNLLSFLLEHRREGCSSRALDQAAAHGHIEVVRYLFSFIHGRNDAERHRVIAKASFAMTKAALCGHAEVVGFLGRRQCTPLNSTLLDVYKNNDVFFCDVRTPHYRRPRLRPPLTSGPTTEQLTQLQAAFNLPAELGLWRAYMTSVKTAKGDIIPLMDRNDAGSKFSTTRRRTGMRPASSIAVKNVIANTPRYSEITVSEA</sequence>
<dbReference type="InterPro" id="IPR036770">
    <property type="entry name" value="Ankyrin_rpt-contain_sf"/>
</dbReference>
<protein>
    <recommendedName>
        <fullName evidence="3">Ankyrin repeat-containing domain</fullName>
    </recommendedName>
</protein>
<reference evidence="1" key="1">
    <citation type="submission" date="2018-10" db="EMBL/GenBank/DDBJ databases">
        <title>Effector identification in a new, highly contiguous assembly of the strawberry crown rot pathogen Phytophthora cactorum.</title>
        <authorList>
            <person name="Armitage A.D."/>
            <person name="Nellist C.F."/>
            <person name="Bates H."/>
            <person name="Vickerstaff R.J."/>
            <person name="Harrison R.J."/>
        </authorList>
    </citation>
    <scope>NUCLEOTIDE SEQUENCE</scope>
    <source>
        <strain evidence="1">4040</strain>
    </source>
</reference>
<evidence type="ECO:0000313" key="1">
    <source>
        <dbReference type="EMBL" id="KAG2903555.1"/>
    </source>
</evidence>
<dbReference type="EMBL" id="RCMK01001050">
    <property type="protein sequence ID" value="KAG2903555.1"/>
    <property type="molecule type" value="Genomic_DNA"/>
</dbReference>
<dbReference type="PANTHER" id="PTHR46586:SF3">
    <property type="entry name" value="ANKYRIN REPEAT-CONTAINING PROTEIN"/>
    <property type="match status" value="1"/>
</dbReference>
<proteinExistence type="predicted"/>
<dbReference type="VEuPathDB" id="FungiDB:PC110_g3778"/>